<dbReference type="GO" id="GO:0000779">
    <property type="term" value="C:condensed chromosome, centromeric region"/>
    <property type="evidence" value="ECO:0007669"/>
    <property type="project" value="TreeGrafter"/>
</dbReference>
<evidence type="ECO:0000313" key="9">
    <source>
        <dbReference type="EMBL" id="OTF73655.1"/>
    </source>
</evidence>
<dbReference type="AlphaFoldDB" id="A0A1Y3B2W0"/>
<dbReference type="PANTHER" id="PTHR14222:SF2">
    <property type="entry name" value="CONDENSIN COMPLEX SUBUNIT 1"/>
    <property type="match status" value="1"/>
</dbReference>
<comment type="caution">
    <text evidence="9">The sequence shown here is derived from an EMBL/GenBank/DDBJ whole genome shotgun (WGS) entry which is preliminary data.</text>
</comment>
<dbReference type="InterPro" id="IPR016024">
    <property type="entry name" value="ARM-type_fold"/>
</dbReference>
<evidence type="ECO:0000256" key="1">
    <source>
        <dbReference type="ARBA" id="ARBA00004123"/>
    </source>
</evidence>
<dbReference type="GO" id="GO:0010032">
    <property type="term" value="P:meiotic chromosome condensation"/>
    <property type="evidence" value="ECO:0007669"/>
    <property type="project" value="TreeGrafter"/>
</dbReference>
<dbReference type="EMBL" id="MUJZ01050652">
    <property type="protein sequence ID" value="OTF73655.1"/>
    <property type="molecule type" value="Genomic_DNA"/>
</dbReference>
<protein>
    <submittedName>
        <fullName evidence="9">Condensin complex subunit 1-like protein</fullName>
    </submittedName>
</protein>
<dbReference type="GO" id="GO:0000796">
    <property type="term" value="C:condensin complex"/>
    <property type="evidence" value="ECO:0007669"/>
    <property type="project" value="TreeGrafter"/>
</dbReference>
<gene>
    <name evidence="9" type="ORF">BLA29_009143</name>
</gene>
<dbReference type="InterPro" id="IPR026971">
    <property type="entry name" value="CND1/NCAPD3"/>
</dbReference>
<dbReference type="Gene3D" id="1.25.10.10">
    <property type="entry name" value="Leucine-rich Repeat Variant"/>
    <property type="match status" value="1"/>
</dbReference>
<dbReference type="GO" id="GO:0042393">
    <property type="term" value="F:histone binding"/>
    <property type="evidence" value="ECO:0007669"/>
    <property type="project" value="TreeGrafter"/>
</dbReference>
<feature type="compositionally biased region" description="Acidic residues" evidence="7">
    <location>
        <begin position="221"/>
        <end position="238"/>
    </location>
</feature>
<dbReference type="PANTHER" id="PTHR14222">
    <property type="entry name" value="CONDENSIN"/>
    <property type="match status" value="1"/>
</dbReference>
<evidence type="ECO:0000256" key="2">
    <source>
        <dbReference type="ARBA" id="ARBA00022618"/>
    </source>
</evidence>
<keyword evidence="5" id="KW-0539">Nucleus</keyword>
<sequence>MEHFTGKIFGCLTDDNLQVKNNALIVLTRLILTDMIKPKGHISKIAQLVTDDDASISSSARLFFVELGKKNNVYIYNYLPDIISNLSGVNGMNEAKFHDMVNFLFELLEKTRNTESLVTKLCHRFSNTTDERIWRDLSYCLSQLQYNDRAMINLMNNFSCFANSLYCDIIFDNFMTILNNARKNGTIKSESKIVLDEMESRMNEIRSKAKSNDEQNGNTIEENENQEIICDQDENAAN</sequence>
<evidence type="ECO:0000256" key="7">
    <source>
        <dbReference type="SAM" id="MobiDB-lite"/>
    </source>
</evidence>
<keyword evidence="3" id="KW-0498">Mitosis</keyword>
<keyword evidence="10" id="KW-1185">Reference proteome</keyword>
<dbReference type="OrthoDB" id="436262at2759"/>
<accession>A0A1Y3B2W0</accession>
<feature type="compositionally biased region" description="Basic and acidic residues" evidence="7">
    <location>
        <begin position="204"/>
        <end position="213"/>
    </location>
</feature>
<evidence type="ECO:0000256" key="4">
    <source>
        <dbReference type="ARBA" id="ARBA00023067"/>
    </source>
</evidence>
<dbReference type="SUPFAM" id="SSF48371">
    <property type="entry name" value="ARM repeat"/>
    <property type="match status" value="1"/>
</dbReference>
<keyword evidence="6" id="KW-0131">Cell cycle</keyword>
<dbReference type="Proteomes" id="UP000194236">
    <property type="component" value="Unassembled WGS sequence"/>
</dbReference>
<evidence type="ECO:0000313" key="10">
    <source>
        <dbReference type="Proteomes" id="UP000194236"/>
    </source>
</evidence>
<evidence type="ECO:0000256" key="5">
    <source>
        <dbReference type="ARBA" id="ARBA00023242"/>
    </source>
</evidence>
<feature type="region of interest" description="Disordered" evidence="7">
    <location>
        <begin position="204"/>
        <end position="238"/>
    </location>
</feature>
<dbReference type="GO" id="GO:0051301">
    <property type="term" value="P:cell division"/>
    <property type="evidence" value="ECO:0007669"/>
    <property type="project" value="UniProtKB-KW"/>
</dbReference>
<dbReference type="Pfam" id="PF12717">
    <property type="entry name" value="Cnd1"/>
    <property type="match status" value="1"/>
</dbReference>
<proteinExistence type="predicted"/>
<evidence type="ECO:0000256" key="3">
    <source>
        <dbReference type="ARBA" id="ARBA00022776"/>
    </source>
</evidence>
<evidence type="ECO:0000256" key="6">
    <source>
        <dbReference type="ARBA" id="ARBA00023306"/>
    </source>
</evidence>
<reference evidence="9 10" key="1">
    <citation type="submission" date="2017-03" db="EMBL/GenBank/DDBJ databases">
        <title>Genome Survey of Euroglyphus maynei.</title>
        <authorList>
            <person name="Arlian L.G."/>
            <person name="Morgan M.S."/>
            <person name="Rider S.D."/>
        </authorList>
    </citation>
    <scope>NUCLEOTIDE SEQUENCE [LARGE SCALE GENOMIC DNA]</scope>
    <source>
        <strain evidence="9">Arlian Lab</strain>
        <tissue evidence="9">Whole body</tissue>
    </source>
</reference>
<keyword evidence="4" id="KW-0226">DNA condensation</keyword>
<organism evidence="9 10">
    <name type="scientific">Euroglyphus maynei</name>
    <name type="common">Mayne's house dust mite</name>
    <dbReference type="NCBI Taxonomy" id="6958"/>
    <lineage>
        <taxon>Eukaryota</taxon>
        <taxon>Metazoa</taxon>
        <taxon>Ecdysozoa</taxon>
        <taxon>Arthropoda</taxon>
        <taxon>Chelicerata</taxon>
        <taxon>Arachnida</taxon>
        <taxon>Acari</taxon>
        <taxon>Acariformes</taxon>
        <taxon>Sarcoptiformes</taxon>
        <taxon>Astigmata</taxon>
        <taxon>Psoroptidia</taxon>
        <taxon>Analgoidea</taxon>
        <taxon>Pyroglyphidae</taxon>
        <taxon>Pyroglyphinae</taxon>
        <taxon>Euroglyphus</taxon>
    </lineage>
</organism>
<comment type="subcellular location">
    <subcellularLocation>
        <location evidence="1">Nucleus</location>
    </subcellularLocation>
</comment>
<feature type="domain" description="Condensin complex subunit 1 C-terminal" evidence="8">
    <location>
        <begin position="2"/>
        <end position="142"/>
    </location>
</feature>
<feature type="non-terminal residue" evidence="9">
    <location>
        <position position="238"/>
    </location>
</feature>
<dbReference type="GO" id="GO:0007076">
    <property type="term" value="P:mitotic chromosome condensation"/>
    <property type="evidence" value="ECO:0007669"/>
    <property type="project" value="InterPro"/>
</dbReference>
<keyword evidence="2" id="KW-0132">Cell division</keyword>
<evidence type="ECO:0000259" key="8">
    <source>
        <dbReference type="Pfam" id="PF12717"/>
    </source>
</evidence>
<name>A0A1Y3B2W0_EURMA</name>
<dbReference type="InterPro" id="IPR011989">
    <property type="entry name" value="ARM-like"/>
</dbReference>
<dbReference type="InterPro" id="IPR032682">
    <property type="entry name" value="Cnd1_C"/>
</dbReference>
<dbReference type="GO" id="GO:0005634">
    <property type="term" value="C:nucleus"/>
    <property type="evidence" value="ECO:0007669"/>
    <property type="project" value="UniProtKB-SubCell"/>
</dbReference>